<dbReference type="Pfam" id="PF20628">
    <property type="entry name" value="Dyp_perox_C"/>
    <property type="match status" value="1"/>
</dbReference>
<evidence type="ECO:0000256" key="8">
    <source>
        <dbReference type="ARBA" id="ARBA00025737"/>
    </source>
</evidence>
<feature type="chain" id="PRO_5044974258" description="Deferrochelatase" evidence="9">
    <location>
        <begin position="27"/>
        <end position="826"/>
    </location>
</feature>
<reference evidence="15" key="1">
    <citation type="journal article" date="2019" name="Int. J. Syst. Evol. Microbiol.">
        <title>The Global Catalogue of Microorganisms (GCM) 10K type strain sequencing project: providing services to taxonomists for standard genome sequencing and annotation.</title>
        <authorList>
            <consortium name="The Broad Institute Genomics Platform"/>
            <consortium name="The Broad Institute Genome Sequencing Center for Infectious Disease"/>
            <person name="Wu L."/>
            <person name="Ma J."/>
        </authorList>
    </citation>
    <scope>NUCLEOTIDE SEQUENCE [LARGE SCALE GENOMIC DNA]</scope>
    <source>
        <strain evidence="15">JCM 13249</strain>
    </source>
</reference>
<dbReference type="InterPro" id="IPR006313">
    <property type="entry name" value="EfeB/EfeN"/>
</dbReference>
<dbReference type="InterPro" id="IPR048327">
    <property type="entry name" value="Dyp_perox_N"/>
</dbReference>
<keyword evidence="15" id="KW-1185">Reference proteome</keyword>
<feature type="transmembrane region" description="Helical" evidence="11">
    <location>
        <begin position="215"/>
        <end position="241"/>
    </location>
</feature>
<keyword evidence="4 9" id="KW-0479">Metal-binding</keyword>
<feature type="transmembrane region" description="Helical" evidence="11">
    <location>
        <begin position="420"/>
        <end position="441"/>
    </location>
</feature>
<keyword evidence="3 9" id="KW-0349">Heme</keyword>
<keyword evidence="5 9" id="KW-0732">Signal</keyword>
<feature type="region of interest" description="Disordered" evidence="10">
    <location>
        <begin position="363"/>
        <end position="413"/>
    </location>
</feature>
<evidence type="ECO:0000256" key="5">
    <source>
        <dbReference type="ARBA" id="ARBA00022729"/>
    </source>
</evidence>
<dbReference type="NCBIfam" id="TIGR01413">
    <property type="entry name" value="Dyp_perox_fam"/>
    <property type="match status" value="1"/>
</dbReference>
<keyword evidence="11" id="KW-0812">Transmembrane</keyword>
<evidence type="ECO:0000256" key="4">
    <source>
        <dbReference type="ARBA" id="ARBA00022723"/>
    </source>
</evidence>
<dbReference type="InterPro" id="IPR048328">
    <property type="entry name" value="Dyp_perox_C"/>
</dbReference>
<feature type="compositionally biased region" description="Basic and acidic residues" evidence="10">
    <location>
        <begin position="390"/>
        <end position="404"/>
    </location>
</feature>
<comment type="function">
    <text evidence="9">Involved in the recovery of exogenous heme iron. Extracts iron from heme while preserving the protoporphyrin ring intact.</text>
</comment>
<dbReference type="NCBIfam" id="TIGR01412">
    <property type="entry name" value="tat_substr_1"/>
    <property type="match status" value="1"/>
</dbReference>
<evidence type="ECO:0000313" key="15">
    <source>
        <dbReference type="Proteomes" id="UP001500655"/>
    </source>
</evidence>
<dbReference type="Proteomes" id="UP001500655">
    <property type="component" value="Unassembled WGS sequence"/>
</dbReference>
<dbReference type="InterPro" id="IPR006314">
    <property type="entry name" value="Dyp_peroxidase"/>
</dbReference>
<dbReference type="EC" id="1.11.1.-" evidence="9"/>
<comment type="caution">
    <text evidence="14">The sequence shown here is derived from an EMBL/GenBank/DDBJ whole genome shotgun (WGS) entry which is preliminary data.</text>
</comment>
<evidence type="ECO:0000259" key="13">
    <source>
        <dbReference type="Pfam" id="PF20628"/>
    </source>
</evidence>
<sequence>MTAVRVAVAALLGAVFALLGAAPVAAHTVGGVGATNFRTTLSGLSPAAPGITLRVIENGSRLELSNTTGTDVIVRGYADEPYARVGPGGVFVNDNSPARYLNANRFGSVKVPAGVDPENPPTWRKVDNATVYRWHDHRIHWMATTMPPAVAAAPTERHLISEWSVVLDLGDRQLTAEGTLEWVPGPDPGWFFAAAVVAGLLVLGAAFLPRPARWLGAAAAAMVAIDLVHSVGIGVIAAGTVPERLGAVIGSDFTQLLIWIIGGLGAVLLLRGHLRATWLTAVAGMLVGSISGLSDLPTLWRSSAPSALPADLNRATVAVALGLGVGLLVALPVVLRRHATARAANPTANPAAPAGVEVAEEVAPVTAVEPERTSEDPGRGSTDSPEDQPDGERTGEPDRERTREPVGAGAVPGGISRRSAVGLVAAAGVGGLVGAAATVSLRSESAAAPSTGAAVVPLSDLGARIVPFHGARQAGIVTPLRQQAHAVLVAFDLENGVGRDALRTLLRDWTAAAARLTAGLPLGPEHSTAALGLGAASLTVTVGFGPSLFGKAGVAAKDRPDALAPLPAFANDALDPARGDGDLGVIVAADDPNVVFQAVRALQGIARGTAKLRWQQTGFARARGASGDEGATLRNLMGQIDGTNNPKPADPDFDRRVFVGDEGPAWLRGGSYVVIRRIRMLLDDWDALAVDRQEKVIGRRKDTGAPLSGGTEFSPVDLGARGTDGRLAVAPDAHIRLAAAASNAGATVLRRGFSYADGLRDDGTPDAGLLFLAWQADPRKGFIPVQQRLANGDALNRFIRHEASALFAMPPGAVEGRYLGQELLEP</sequence>
<feature type="compositionally biased region" description="Basic and acidic residues" evidence="10">
    <location>
        <begin position="369"/>
        <end position="378"/>
    </location>
</feature>
<dbReference type="InterPro" id="IPR011008">
    <property type="entry name" value="Dimeric_a/b-barrel"/>
</dbReference>
<gene>
    <name evidence="14" type="ORF">GCM10009681_39270</name>
</gene>
<protein>
    <recommendedName>
        <fullName evidence="9">Deferrochelatase</fullName>
        <ecNumber evidence="9">1.11.1.-</ecNumber>
    </recommendedName>
    <alternativeName>
        <fullName evidence="9">Peroxidase EfeB</fullName>
    </alternativeName>
</protein>
<evidence type="ECO:0000256" key="11">
    <source>
        <dbReference type="SAM" id="Phobius"/>
    </source>
</evidence>
<dbReference type="PANTHER" id="PTHR30521:SF4">
    <property type="entry name" value="DEFERROCHELATASE"/>
    <property type="match status" value="1"/>
</dbReference>
<evidence type="ECO:0000256" key="7">
    <source>
        <dbReference type="ARBA" id="ARBA00023004"/>
    </source>
</evidence>
<dbReference type="PANTHER" id="PTHR30521">
    <property type="entry name" value="DEFERROCHELATASE/PEROXIDASE"/>
    <property type="match status" value="1"/>
</dbReference>
<feature type="transmembrane region" description="Helical" evidence="11">
    <location>
        <begin position="253"/>
        <end position="270"/>
    </location>
</feature>
<evidence type="ECO:0000313" key="14">
    <source>
        <dbReference type="EMBL" id="GAA1764332.1"/>
    </source>
</evidence>
<keyword evidence="6 9" id="KW-0560">Oxidoreductase</keyword>
<evidence type="ECO:0000256" key="1">
    <source>
        <dbReference type="ARBA" id="ARBA00004196"/>
    </source>
</evidence>
<keyword evidence="7 9" id="KW-0408">Iron</keyword>
<comment type="subcellular location">
    <subcellularLocation>
        <location evidence="1">Cell envelope</location>
    </subcellularLocation>
</comment>
<comment type="similarity">
    <text evidence="8 9">Belongs to the DyP-type peroxidase family.</text>
</comment>
<keyword evidence="2 9" id="KW-0575">Peroxidase</keyword>
<feature type="transmembrane region" description="Helical" evidence="11">
    <location>
        <begin position="189"/>
        <end position="208"/>
    </location>
</feature>
<feature type="domain" description="Dyp-type peroxidase N-terminal" evidence="12">
    <location>
        <begin position="473"/>
        <end position="619"/>
    </location>
</feature>
<feature type="signal peptide" evidence="9">
    <location>
        <begin position="1"/>
        <end position="26"/>
    </location>
</feature>
<comment type="cofactor">
    <cofactor evidence="9">
        <name>heme b</name>
        <dbReference type="ChEBI" id="CHEBI:60344"/>
    </cofactor>
    <text evidence="9">Binds 1 heme b (iron(II)-protoporphyrin IX) group non-covalently per subunit.</text>
</comment>
<feature type="transmembrane region" description="Helical" evidence="11">
    <location>
        <begin position="277"/>
        <end position="294"/>
    </location>
</feature>
<dbReference type="SUPFAM" id="SSF54909">
    <property type="entry name" value="Dimeric alpha+beta barrel"/>
    <property type="match status" value="1"/>
</dbReference>
<organism evidence="14 15">
    <name type="scientific">Luedemannella helvata</name>
    <dbReference type="NCBI Taxonomy" id="349315"/>
    <lineage>
        <taxon>Bacteria</taxon>
        <taxon>Bacillati</taxon>
        <taxon>Actinomycetota</taxon>
        <taxon>Actinomycetes</taxon>
        <taxon>Micromonosporales</taxon>
        <taxon>Micromonosporaceae</taxon>
        <taxon>Luedemannella</taxon>
    </lineage>
</organism>
<evidence type="ECO:0000259" key="12">
    <source>
        <dbReference type="Pfam" id="PF04261"/>
    </source>
</evidence>
<dbReference type="Pfam" id="PF04261">
    <property type="entry name" value="Dyp_perox_N"/>
    <property type="match status" value="1"/>
</dbReference>
<proteinExistence type="inferred from homology"/>
<evidence type="ECO:0000256" key="6">
    <source>
        <dbReference type="ARBA" id="ARBA00023002"/>
    </source>
</evidence>
<dbReference type="RefSeq" id="WP_344083856.1">
    <property type="nucleotide sequence ID" value="NZ_BAAALS010000020.1"/>
</dbReference>
<feature type="domain" description="Dyp-type peroxidase C-terminal" evidence="13">
    <location>
        <begin position="634"/>
        <end position="812"/>
    </location>
</feature>
<evidence type="ECO:0000256" key="10">
    <source>
        <dbReference type="SAM" id="MobiDB-lite"/>
    </source>
</evidence>
<name>A0ABP4X0D9_9ACTN</name>
<dbReference type="PROSITE" id="PS51404">
    <property type="entry name" value="DYP_PEROXIDASE"/>
    <property type="match status" value="1"/>
</dbReference>
<evidence type="ECO:0000256" key="9">
    <source>
        <dbReference type="RuleBase" id="RU365017"/>
    </source>
</evidence>
<evidence type="ECO:0000256" key="2">
    <source>
        <dbReference type="ARBA" id="ARBA00022559"/>
    </source>
</evidence>
<dbReference type="EMBL" id="BAAALS010000020">
    <property type="protein sequence ID" value="GAA1764332.1"/>
    <property type="molecule type" value="Genomic_DNA"/>
</dbReference>
<evidence type="ECO:0000256" key="3">
    <source>
        <dbReference type="ARBA" id="ARBA00022617"/>
    </source>
</evidence>
<accession>A0ABP4X0D9</accession>
<keyword evidence="11" id="KW-0472">Membrane</keyword>
<keyword evidence="11" id="KW-1133">Transmembrane helix</keyword>
<feature type="transmembrane region" description="Helical" evidence="11">
    <location>
        <begin position="314"/>
        <end position="335"/>
    </location>
</feature>